<evidence type="ECO:0000259" key="1">
    <source>
        <dbReference type="Pfam" id="PF00291"/>
    </source>
</evidence>
<dbReference type="STRING" id="2309.CF15_03365"/>
<name>A0A0V8RUY5_PYROC</name>
<dbReference type="Proteomes" id="UP000053352">
    <property type="component" value="Unassembled WGS sequence"/>
</dbReference>
<dbReference type="Gene3D" id="3.40.50.1100">
    <property type="match status" value="2"/>
</dbReference>
<dbReference type="AlphaFoldDB" id="A0A0V8RUY5"/>
<dbReference type="PANTHER" id="PTHR10314">
    <property type="entry name" value="CYSTATHIONINE BETA-SYNTHASE"/>
    <property type="match status" value="1"/>
</dbReference>
<proteinExistence type="predicted"/>
<protein>
    <recommendedName>
        <fullName evidence="1">Tryptophan synthase beta chain-like PALP domain-containing protein</fullName>
    </recommendedName>
</protein>
<organism evidence="2 3">
    <name type="scientific">Pyrodictium occultum</name>
    <dbReference type="NCBI Taxonomy" id="2309"/>
    <lineage>
        <taxon>Archaea</taxon>
        <taxon>Thermoproteota</taxon>
        <taxon>Thermoprotei</taxon>
        <taxon>Desulfurococcales</taxon>
        <taxon>Pyrodictiaceae</taxon>
        <taxon>Pyrodictium</taxon>
    </lineage>
</organism>
<dbReference type="EMBL" id="LNTB01000001">
    <property type="protein sequence ID" value="KSW11854.1"/>
    <property type="molecule type" value="Genomic_DNA"/>
</dbReference>
<comment type="caution">
    <text evidence="2">The sequence shown here is derived from an EMBL/GenBank/DDBJ whole genome shotgun (WGS) entry which is preliminary data.</text>
</comment>
<dbReference type="InterPro" id="IPR036052">
    <property type="entry name" value="TrpB-like_PALP_sf"/>
</dbReference>
<accession>A0A0V8RUY5</accession>
<dbReference type="Pfam" id="PF00291">
    <property type="entry name" value="PALP"/>
    <property type="match status" value="1"/>
</dbReference>
<evidence type="ECO:0000313" key="2">
    <source>
        <dbReference type="EMBL" id="KSW11854.1"/>
    </source>
</evidence>
<dbReference type="InterPro" id="IPR050214">
    <property type="entry name" value="Cys_Synth/Cystath_Beta-Synth"/>
</dbReference>
<evidence type="ECO:0000313" key="3">
    <source>
        <dbReference type="Proteomes" id="UP000053352"/>
    </source>
</evidence>
<dbReference type="SUPFAM" id="SSF53686">
    <property type="entry name" value="Tryptophan synthase beta subunit-like PLP-dependent enzymes"/>
    <property type="match status" value="1"/>
</dbReference>
<feature type="domain" description="Tryptophan synthase beta chain-like PALP" evidence="1">
    <location>
        <begin position="32"/>
        <end position="305"/>
    </location>
</feature>
<keyword evidence="3" id="KW-1185">Reference proteome</keyword>
<dbReference type="InterPro" id="IPR001926">
    <property type="entry name" value="TrpB-like_PALP"/>
</dbReference>
<reference evidence="2 3" key="1">
    <citation type="submission" date="2015-11" db="EMBL/GenBank/DDBJ databases">
        <title>Genome sequence of Pyrodictium occultum PL-19, a marine hyperthermophilic archaeon isolated from Volcano, Italy.</title>
        <authorList>
            <person name="Utturkar S."/>
            <person name="Huber H."/>
            <person name="Leptihn S."/>
            <person name="Brown S."/>
            <person name="Stetter K.O."/>
            <person name="Podar M."/>
        </authorList>
    </citation>
    <scope>NUCLEOTIDE SEQUENCE [LARGE SCALE GENOMIC DNA]</scope>
    <source>
        <strain evidence="2 3">PL-19</strain>
    </source>
</reference>
<gene>
    <name evidence="2" type="ORF">CF15_03365</name>
</gene>
<sequence length="334" mass="35199">MQGLHVPGLYGGSASSRGEMLSRLEKLSRIVGSTPTRCFQLGRYRLCVKLEYVNPTGSHKDRIALYMIRSAVERGDLGPGGCVAEVSSGNTATSVAWIAWSLGLRPTLFVERMASNTKKSLIRMLGGEVVEIGDEGLSRDWARERAEELGCLLLDQTSNEYNHLAHYETTGAEIVEQVGRVDAFLMGVGTGGTVTGVARRLRESQGSTLVVAVTPRGSRLAGGEGGDTIEGLASRSVPPLYERHRALVDTVVEVSGREALMGVEALASATGLLAGPSTGAAFAAASRLILERVLDPGSTVVIIAADSLARYPELSSSFRLGAAGGAALLNSWLA</sequence>